<accession>A0A3M7SKD5</accession>
<sequence length="75" mass="8381">MASSHWPSRISWRRNSSSSEYWWLMMPVSRSKSSIAMFSSLLARNSRISLIMSFSAMFTAIFIEWCGGGGGCGCC</sequence>
<reference evidence="1 2" key="1">
    <citation type="journal article" date="2018" name="Sci. Rep.">
        <title>Genomic signatures of local adaptation to the degree of environmental predictability in rotifers.</title>
        <authorList>
            <person name="Franch-Gras L."/>
            <person name="Hahn C."/>
            <person name="Garcia-Roger E.M."/>
            <person name="Carmona M.J."/>
            <person name="Serra M."/>
            <person name="Gomez A."/>
        </authorList>
    </citation>
    <scope>NUCLEOTIDE SEQUENCE [LARGE SCALE GENOMIC DNA]</scope>
    <source>
        <strain evidence="1">HYR1</strain>
    </source>
</reference>
<evidence type="ECO:0000313" key="1">
    <source>
        <dbReference type="EMBL" id="RNA36216.1"/>
    </source>
</evidence>
<dbReference type="AlphaFoldDB" id="A0A3M7SKD5"/>
<evidence type="ECO:0000313" key="2">
    <source>
        <dbReference type="Proteomes" id="UP000276133"/>
    </source>
</evidence>
<protein>
    <submittedName>
        <fullName evidence="1">Uncharacterized protein</fullName>
    </submittedName>
</protein>
<organism evidence="1 2">
    <name type="scientific">Brachionus plicatilis</name>
    <name type="common">Marine rotifer</name>
    <name type="synonym">Brachionus muelleri</name>
    <dbReference type="NCBI Taxonomy" id="10195"/>
    <lineage>
        <taxon>Eukaryota</taxon>
        <taxon>Metazoa</taxon>
        <taxon>Spiralia</taxon>
        <taxon>Gnathifera</taxon>
        <taxon>Rotifera</taxon>
        <taxon>Eurotatoria</taxon>
        <taxon>Monogononta</taxon>
        <taxon>Pseudotrocha</taxon>
        <taxon>Ploima</taxon>
        <taxon>Brachionidae</taxon>
        <taxon>Brachionus</taxon>
    </lineage>
</organism>
<proteinExistence type="predicted"/>
<dbReference type="EMBL" id="REGN01001213">
    <property type="protein sequence ID" value="RNA36216.1"/>
    <property type="molecule type" value="Genomic_DNA"/>
</dbReference>
<comment type="caution">
    <text evidence="1">The sequence shown here is derived from an EMBL/GenBank/DDBJ whole genome shotgun (WGS) entry which is preliminary data.</text>
</comment>
<name>A0A3M7SKD5_BRAPC</name>
<dbReference type="Proteomes" id="UP000276133">
    <property type="component" value="Unassembled WGS sequence"/>
</dbReference>
<keyword evidence="2" id="KW-1185">Reference proteome</keyword>
<gene>
    <name evidence="1" type="ORF">BpHYR1_033705</name>
</gene>